<feature type="region of interest" description="Disordered" evidence="4">
    <location>
        <begin position="131"/>
        <end position="234"/>
    </location>
</feature>
<dbReference type="SUPFAM" id="SSF47113">
    <property type="entry name" value="Histone-fold"/>
    <property type="match status" value="1"/>
</dbReference>
<dbReference type="GO" id="GO:0046982">
    <property type="term" value="F:protein heterodimerization activity"/>
    <property type="evidence" value="ECO:0007669"/>
    <property type="project" value="InterPro"/>
</dbReference>
<protein>
    <recommendedName>
        <fullName evidence="5">Transcription factor CBF/NF-Y/archaeal histone domain-containing protein</fullName>
    </recommendedName>
</protein>
<dbReference type="Proteomes" id="UP000218231">
    <property type="component" value="Unassembled WGS sequence"/>
</dbReference>
<name>A0A2A2JKQ5_9BILA</name>
<evidence type="ECO:0000256" key="2">
    <source>
        <dbReference type="ARBA" id="ARBA00023242"/>
    </source>
</evidence>
<sequence>MPPSSMKKKKQTDEVRLTEEQLVEIDNRIDALLKTKMPISKIKKIYRMDPSSMSMTGEAQRILAKATELFIEQMTRNMHTQAVLEKRKTLQAKDLDKLIKTNWMFAFLEDALDDWPEKETVPKNFRKQVTESIQEEAEQDENQEPEMESQENDEDAEMNETTEAGSLKDAEFDEAEPEPEQEQYEPPEPEQKNTEENTEESEEDLESDSGNSDLQDPEDPEDNDHGLWPPPSDD</sequence>
<dbReference type="PANTHER" id="PTHR10252:SF79">
    <property type="entry name" value="DNA POLYMERASE EPSILON SUBUNIT 4"/>
    <property type="match status" value="1"/>
</dbReference>
<evidence type="ECO:0000256" key="3">
    <source>
        <dbReference type="SAM" id="Coils"/>
    </source>
</evidence>
<dbReference type="OrthoDB" id="636685at2759"/>
<evidence type="ECO:0000313" key="6">
    <source>
        <dbReference type="EMBL" id="PAV62181.1"/>
    </source>
</evidence>
<evidence type="ECO:0000259" key="5">
    <source>
        <dbReference type="Pfam" id="PF00808"/>
    </source>
</evidence>
<evidence type="ECO:0000256" key="1">
    <source>
        <dbReference type="ARBA" id="ARBA00004123"/>
    </source>
</evidence>
<evidence type="ECO:0000313" key="7">
    <source>
        <dbReference type="Proteomes" id="UP000218231"/>
    </source>
</evidence>
<dbReference type="GO" id="GO:0006261">
    <property type="term" value="P:DNA-templated DNA replication"/>
    <property type="evidence" value="ECO:0007669"/>
    <property type="project" value="TreeGrafter"/>
</dbReference>
<dbReference type="Gene3D" id="1.10.20.10">
    <property type="entry name" value="Histone, subunit A"/>
    <property type="match status" value="1"/>
</dbReference>
<reference evidence="6 7" key="1">
    <citation type="journal article" date="2017" name="Curr. Biol.">
        <title>Genome architecture and evolution of a unichromosomal asexual nematode.</title>
        <authorList>
            <person name="Fradin H."/>
            <person name="Zegar C."/>
            <person name="Gutwein M."/>
            <person name="Lucas J."/>
            <person name="Kovtun M."/>
            <person name="Corcoran D."/>
            <person name="Baugh L.R."/>
            <person name="Kiontke K."/>
            <person name="Gunsalus K."/>
            <person name="Fitch D.H."/>
            <person name="Piano F."/>
        </authorList>
    </citation>
    <scope>NUCLEOTIDE SEQUENCE [LARGE SCALE GENOMIC DNA]</scope>
    <source>
        <strain evidence="6">PF1309</strain>
    </source>
</reference>
<organism evidence="6 7">
    <name type="scientific">Diploscapter pachys</name>
    <dbReference type="NCBI Taxonomy" id="2018661"/>
    <lineage>
        <taxon>Eukaryota</taxon>
        <taxon>Metazoa</taxon>
        <taxon>Ecdysozoa</taxon>
        <taxon>Nematoda</taxon>
        <taxon>Chromadorea</taxon>
        <taxon>Rhabditida</taxon>
        <taxon>Rhabditina</taxon>
        <taxon>Rhabditomorpha</taxon>
        <taxon>Rhabditoidea</taxon>
        <taxon>Rhabditidae</taxon>
        <taxon>Diploscapter</taxon>
    </lineage>
</organism>
<gene>
    <name evidence="6" type="ORF">WR25_16984</name>
</gene>
<keyword evidence="2" id="KW-0539">Nucleus</keyword>
<feature type="compositionally biased region" description="Acidic residues" evidence="4">
    <location>
        <begin position="133"/>
        <end position="160"/>
    </location>
</feature>
<dbReference type="EMBL" id="LIAE01010384">
    <property type="protein sequence ID" value="PAV62181.1"/>
    <property type="molecule type" value="Genomic_DNA"/>
</dbReference>
<keyword evidence="7" id="KW-1185">Reference proteome</keyword>
<dbReference type="GO" id="GO:0008622">
    <property type="term" value="C:epsilon DNA polymerase complex"/>
    <property type="evidence" value="ECO:0007669"/>
    <property type="project" value="TreeGrafter"/>
</dbReference>
<feature type="domain" description="Transcription factor CBF/NF-Y/archaeal histone" evidence="5">
    <location>
        <begin position="36"/>
        <end position="96"/>
    </location>
</feature>
<accession>A0A2A2JKQ5</accession>
<feature type="compositionally biased region" description="Acidic residues" evidence="4">
    <location>
        <begin position="171"/>
        <end position="188"/>
    </location>
</feature>
<dbReference type="CDD" id="cd22929">
    <property type="entry name" value="HFD_POLE4-like"/>
    <property type="match status" value="1"/>
</dbReference>
<comment type="subcellular location">
    <subcellularLocation>
        <location evidence="1">Nucleus</location>
    </subcellularLocation>
</comment>
<feature type="compositionally biased region" description="Acidic residues" evidence="4">
    <location>
        <begin position="196"/>
        <end position="207"/>
    </location>
</feature>
<proteinExistence type="predicted"/>
<dbReference type="AlphaFoldDB" id="A0A2A2JKQ5"/>
<dbReference type="InterPro" id="IPR009072">
    <property type="entry name" value="Histone-fold"/>
</dbReference>
<dbReference type="Pfam" id="PF00808">
    <property type="entry name" value="CBFD_NFYB_HMF"/>
    <property type="match status" value="1"/>
</dbReference>
<dbReference type="InterPro" id="IPR050568">
    <property type="entry name" value="Transcr_DNA_Rep_Reg"/>
</dbReference>
<dbReference type="InterPro" id="IPR003958">
    <property type="entry name" value="CBFA_NFYB_domain"/>
</dbReference>
<keyword evidence="3" id="KW-0175">Coiled coil</keyword>
<feature type="coiled-coil region" evidence="3">
    <location>
        <begin position="8"/>
        <end position="35"/>
    </location>
</feature>
<dbReference type="PANTHER" id="PTHR10252">
    <property type="entry name" value="HISTONE-LIKE TRANSCRIPTION FACTOR CCAAT-RELATED"/>
    <property type="match status" value="1"/>
</dbReference>
<dbReference type="STRING" id="2018661.A0A2A2JKQ5"/>
<evidence type="ECO:0000256" key="4">
    <source>
        <dbReference type="SAM" id="MobiDB-lite"/>
    </source>
</evidence>
<comment type="caution">
    <text evidence="6">The sequence shown here is derived from an EMBL/GenBank/DDBJ whole genome shotgun (WGS) entry which is preliminary data.</text>
</comment>